<evidence type="ECO:0000313" key="4">
    <source>
        <dbReference type="WBParaSite" id="NBR_0001042201-mRNA-1"/>
    </source>
</evidence>
<proteinExistence type="predicted"/>
<feature type="compositionally biased region" description="Basic and acidic residues" evidence="1">
    <location>
        <begin position="57"/>
        <end position="66"/>
    </location>
</feature>
<organism evidence="4">
    <name type="scientific">Nippostrongylus brasiliensis</name>
    <name type="common">Rat hookworm</name>
    <dbReference type="NCBI Taxonomy" id="27835"/>
    <lineage>
        <taxon>Eukaryota</taxon>
        <taxon>Metazoa</taxon>
        <taxon>Ecdysozoa</taxon>
        <taxon>Nematoda</taxon>
        <taxon>Chromadorea</taxon>
        <taxon>Rhabditida</taxon>
        <taxon>Rhabditina</taxon>
        <taxon>Rhabditomorpha</taxon>
        <taxon>Strongyloidea</taxon>
        <taxon>Heligmosomidae</taxon>
        <taxon>Nippostrongylus</taxon>
    </lineage>
</organism>
<dbReference type="Proteomes" id="UP000271162">
    <property type="component" value="Unassembled WGS sequence"/>
</dbReference>
<dbReference type="AlphaFoldDB" id="A0A0N4Y3M3"/>
<protein>
    <submittedName>
        <fullName evidence="2 4">Uncharacterized protein</fullName>
    </submittedName>
</protein>
<name>A0A0N4Y3M3_NIPBR</name>
<feature type="region of interest" description="Disordered" evidence="1">
    <location>
        <begin position="1"/>
        <end position="85"/>
    </location>
</feature>
<evidence type="ECO:0000256" key="1">
    <source>
        <dbReference type="SAM" id="MobiDB-lite"/>
    </source>
</evidence>
<feature type="compositionally biased region" description="Basic and acidic residues" evidence="1">
    <location>
        <begin position="74"/>
        <end position="85"/>
    </location>
</feature>
<evidence type="ECO:0000313" key="3">
    <source>
        <dbReference type="Proteomes" id="UP000271162"/>
    </source>
</evidence>
<reference evidence="2 3" key="2">
    <citation type="submission" date="2018-11" db="EMBL/GenBank/DDBJ databases">
        <authorList>
            <consortium name="Pathogen Informatics"/>
        </authorList>
    </citation>
    <scope>NUCLEOTIDE SEQUENCE [LARGE SCALE GENOMIC DNA]</scope>
</reference>
<gene>
    <name evidence="2" type="ORF">NBR_LOCUS10423</name>
</gene>
<sequence length="85" mass="8957">MATTSTKKKTEPNVVRIAAPAAATTAPQMTDLGGQEPYRGRTPGSHRRAGFGGDEETALREGKADLEGGAGAGRSDRTWEQTRLT</sequence>
<reference evidence="4" key="1">
    <citation type="submission" date="2017-02" db="UniProtKB">
        <authorList>
            <consortium name="WormBaseParasite"/>
        </authorList>
    </citation>
    <scope>IDENTIFICATION</scope>
</reference>
<dbReference type="WBParaSite" id="NBR_0001042201-mRNA-1">
    <property type="protein sequence ID" value="NBR_0001042201-mRNA-1"/>
    <property type="gene ID" value="NBR_0001042201"/>
</dbReference>
<keyword evidence="3" id="KW-1185">Reference proteome</keyword>
<accession>A0A0N4Y3M3</accession>
<evidence type="ECO:0000313" key="2">
    <source>
        <dbReference type="EMBL" id="VDL74012.1"/>
    </source>
</evidence>
<dbReference type="EMBL" id="UYSL01020315">
    <property type="protein sequence ID" value="VDL74012.1"/>
    <property type="molecule type" value="Genomic_DNA"/>
</dbReference>
<feature type="compositionally biased region" description="Low complexity" evidence="1">
    <location>
        <begin position="18"/>
        <end position="27"/>
    </location>
</feature>